<evidence type="ECO:0000256" key="4">
    <source>
        <dbReference type="PIRSR" id="PIRSR006806-1"/>
    </source>
</evidence>
<dbReference type="Pfam" id="PF01812">
    <property type="entry name" value="5-FTHF_cyc-lig"/>
    <property type="match status" value="1"/>
</dbReference>
<dbReference type="InterPro" id="IPR037171">
    <property type="entry name" value="NagB/RpiA_transferase-like"/>
</dbReference>
<dbReference type="EMBL" id="CP002628">
    <property type="protein sequence ID" value="AEB06922.1"/>
    <property type="molecule type" value="Genomic_DNA"/>
</dbReference>
<name>F2N7N0_CORGP</name>
<dbReference type="PANTHER" id="PTHR23407">
    <property type="entry name" value="ATPASE INHIBITOR/5-FORMYLTETRAHYDROFOLATE CYCLO-LIGASE"/>
    <property type="match status" value="1"/>
</dbReference>
<sequence>MPGGSDSVRAAKCDLRKRLVRTRDARDPLARARTDARIAETLFSDEIWRCAQIVYSYVSIASEVSTRSIIARAWQSNKRVRVPRCERGTLRLSWHEIGSLAELEIGALGIPEPAVLERTGFDAPEDAGSCCGINASLAIVPGLAFDPHGNRLGYGGGCYDRFLASFDGVSVGLARETQLLASLAEMGVVETHDVPVEYVATERRILAARSARSDL</sequence>
<dbReference type="GO" id="GO:0005524">
    <property type="term" value="F:ATP binding"/>
    <property type="evidence" value="ECO:0007669"/>
    <property type="project" value="UniProtKB-KW"/>
</dbReference>
<evidence type="ECO:0000256" key="3">
    <source>
        <dbReference type="ARBA" id="ARBA00022840"/>
    </source>
</evidence>
<dbReference type="GO" id="GO:0009396">
    <property type="term" value="P:folic acid-containing compound biosynthetic process"/>
    <property type="evidence" value="ECO:0007669"/>
    <property type="project" value="TreeGrafter"/>
</dbReference>
<dbReference type="eggNOG" id="COG0212">
    <property type="taxonomic scope" value="Bacteria"/>
</dbReference>
<evidence type="ECO:0000256" key="1">
    <source>
        <dbReference type="ARBA" id="ARBA00010638"/>
    </source>
</evidence>
<dbReference type="PIRSF" id="PIRSF006806">
    <property type="entry name" value="FTHF_cligase"/>
    <property type="match status" value="1"/>
</dbReference>
<organism evidence="6 7">
    <name type="scientific">Coriobacterium glomerans (strain ATCC 49209 / DSM 20642 / JCM 10262 / PW2)</name>
    <dbReference type="NCBI Taxonomy" id="700015"/>
    <lineage>
        <taxon>Bacteria</taxon>
        <taxon>Bacillati</taxon>
        <taxon>Actinomycetota</taxon>
        <taxon>Coriobacteriia</taxon>
        <taxon>Coriobacteriales</taxon>
        <taxon>Coriobacteriaceae</taxon>
        <taxon>Coriobacterium</taxon>
    </lineage>
</organism>
<dbReference type="SUPFAM" id="SSF100950">
    <property type="entry name" value="NagB/RpiA/CoA transferase-like"/>
    <property type="match status" value="1"/>
</dbReference>
<dbReference type="OrthoDB" id="3242798at2"/>
<dbReference type="AlphaFoldDB" id="F2N7N0"/>
<comment type="similarity">
    <text evidence="1 5">Belongs to the 5-formyltetrahydrofolate cyclo-ligase family.</text>
</comment>
<dbReference type="Gene3D" id="3.40.50.10420">
    <property type="entry name" value="NagB/RpiA/CoA transferase-like"/>
    <property type="match status" value="1"/>
</dbReference>
<keyword evidence="2 4" id="KW-0547">Nucleotide-binding</keyword>
<feature type="binding site" evidence="4">
    <location>
        <position position="63"/>
    </location>
    <ligand>
        <name>substrate</name>
    </ligand>
</feature>
<protein>
    <recommendedName>
        <fullName evidence="5">5-formyltetrahydrofolate cyclo-ligase</fullName>
        <ecNumber evidence="5">6.3.3.2</ecNumber>
    </recommendedName>
</protein>
<dbReference type="KEGG" id="cgo:Corgl_0809"/>
<comment type="catalytic activity">
    <reaction evidence="5">
        <text>(6S)-5-formyl-5,6,7,8-tetrahydrofolate + ATP = (6R)-5,10-methenyltetrahydrofolate + ADP + phosphate</text>
        <dbReference type="Rhea" id="RHEA:10488"/>
        <dbReference type="ChEBI" id="CHEBI:30616"/>
        <dbReference type="ChEBI" id="CHEBI:43474"/>
        <dbReference type="ChEBI" id="CHEBI:57455"/>
        <dbReference type="ChEBI" id="CHEBI:57457"/>
        <dbReference type="ChEBI" id="CHEBI:456216"/>
        <dbReference type="EC" id="6.3.3.2"/>
    </reaction>
</comment>
<dbReference type="NCBIfam" id="TIGR02727">
    <property type="entry name" value="MTHFS_bact"/>
    <property type="match status" value="1"/>
</dbReference>
<dbReference type="GO" id="GO:0030272">
    <property type="term" value="F:5-formyltetrahydrofolate cyclo-ligase activity"/>
    <property type="evidence" value="ECO:0007669"/>
    <property type="project" value="UniProtKB-EC"/>
</dbReference>
<dbReference type="GO" id="GO:0035999">
    <property type="term" value="P:tetrahydrofolate interconversion"/>
    <property type="evidence" value="ECO:0007669"/>
    <property type="project" value="TreeGrafter"/>
</dbReference>
<dbReference type="STRING" id="700015.Corgl_0809"/>
<dbReference type="PANTHER" id="PTHR23407:SF1">
    <property type="entry name" value="5-FORMYLTETRAHYDROFOLATE CYCLO-LIGASE"/>
    <property type="match status" value="1"/>
</dbReference>
<gene>
    <name evidence="6" type="ordered locus">Corgl_0809</name>
</gene>
<proteinExistence type="inferred from homology"/>
<reference evidence="7" key="1">
    <citation type="journal article" date="2013" name="Stand. Genomic Sci.">
        <title>Complete genome sequence of Coriobacterium glomerans type strain (PW2(T)) from the midgut of Pyrrhocoris apterus L. (red soldier bug).</title>
        <authorList>
            <person name="Stackebrandt E."/>
            <person name="Zeytun A."/>
            <person name="Lapidus A."/>
            <person name="Nolan M."/>
            <person name="Lucas S."/>
            <person name="Hammon N."/>
            <person name="Deshpande S."/>
            <person name="Cheng J.F."/>
            <person name="Tapia R."/>
            <person name="Goodwin L.A."/>
            <person name="Pitluck S."/>
            <person name="Liolios K."/>
            <person name="Pagani I."/>
            <person name="Ivanova N."/>
            <person name="Mavromatis K."/>
            <person name="Mikhailova N."/>
            <person name="Huntemann M."/>
            <person name="Pati A."/>
            <person name="Chen A."/>
            <person name="Palaniappan K."/>
            <person name="Chang Y.J."/>
            <person name="Land M."/>
            <person name="Hauser L."/>
            <person name="Rohde M."/>
            <person name="Pukall R."/>
            <person name="Goker M."/>
            <person name="Detter J.C."/>
            <person name="Woyke T."/>
            <person name="Bristow J."/>
            <person name="Eisen J.A."/>
            <person name="Markowitz V."/>
            <person name="Hugenholtz P."/>
            <person name="Kyrpides N.C."/>
            <person name="Klenk H.P."/>
        </authorList>
    </citation>
    <scope>NUCLEOTIDE SEQUENCE</scope>
    <source>
        <strain evidence="7">ATCC 49209 / DSM 20642 / JCM 10262 / PW2</strain>
    </source>
</reference>
<keyword evidence="7" id="KW-1185">Reference proteome</keyword>
<dbReference type="Proteomes" id="UP000006851">
    <property type="component" value="Chromosome"/>
</dbReference>
<keyword evidence="5" id="KW-0460">Magnesium</keyword>
<keyword evidence="5" id="KW-0479">Metal-binding</keyword>
<feature type="binding site" evidence="4">
    <location>
        <position position="58"/>
    </location>
    <ligand>
        <name>substrate</name>
    </ligand>
</feature>
<dbReference type="InterPro" id="IPR002698">
    <property type="entry name" value="FTHF_cligase"/>
</dbReference>
<dbReference type="GO" id="GO:0046872">
    <property type="term" value="F:metal ion binding"/>
    <property type="evidence" value="ECO:0007669"/>
    <property type="project" value="UniProtKB-KW"/>
</dbReference>
<evidence type="ECO:0000313" key="7">
    <source>
        <dbReference type="Proteomes" id="UP000006851"/>
    </source>
</evidence>
<feature type="binding site" evidence="4">
    <location>
        <begin position="151"/>
        <end position="159"/>
    </location>
    <ligand>
        <name>ATP</name>
        <dbReference type="ChEBI" id="CHEBI:30616"/>
    </ligand>
</feature>
<dbReference type="EC" id="6.3.3.2" evidence="5"/>
<feature type="binding site" evidence="4">
    <location>
        <begin position="12"/>
        <end position="16"/>
    </location>
    <ligand>
        <name>ATP</name>
        <dbReference type="ChEBI" id="CHEBI:30616"/>
    </ligand>
</feature>
<dbReference type="HOGENOM" id="CLU_066245_2_2_11"/>
<evidence type="ECO:0000256" key="2">
    <source>
        <dbReference type="ARBA" id="ARBA00022741"/>
    </source>
</evidence>
<evidence type="ECO:0000313" key="6">
    <source>
        <dbReference type="EMBL" id="AEB06922.1"/>
    </source>
</evidence>
<keyword evidence="3 4" id="KW-0067">ATP-binding</keyword>
<accession>F2N7N0</accession>
<evidence type="ECO:0000256" key="5">
    <source>
        <dbReference type="RuleBase" id="RU361279"/>
    </source>
</evidence>
<dbReference type="InterPro" id="IPR024185">
    <property type="entry name" value="FTHF_cligase-like_sf"/>
</dbReference>
<comment type="cofactor">
    <cofactor evidence="5">
        <name>Mg(2+)</name>
        <dbReference type="ChEBI" id="CHEBI:18420"/>
    </cofactor>
</comment>